<accession>A0A078B980</accession>
<name>A0A078B980_STYLE</name>
<proteinExistence type="predicted"/>
<dbReference type="InParanoid" id="A0A078B980"/>
<dbReference type="EMBL" id="CCKQ01019066">
    <property type="protein sequence ID" value="CDW91075.1"/>
    <property type="molecule type" value="Genomic_DNA"/>
</dbReference>
<feature type="region of interest" description="Disordered" evidence="1">
    <location>
        <begin position="1"/>
        <end position="20"/>
    </location>
</feature>
<dbReference type="Proteomes" id="UP000039865">
    <property type="component" value="Unassembled WGS sequence"/>
</dbReference>
<organism evidence="2 3">
    <name type="scientific">Stylonychia lemnae</name>
    <name type="common">Ciliate</name>
    <dbReference type="NCBI Taxonomy" id="5949"/>
    <lineage>
        <taxon>Eukaryota</taxon>
        <taxon>Sar</taxon>
        <taxon>Alveolata</taxon>
        <taxon>Ciliophora</taxon>
        <taxon>Intramacronucleata</taxon>
        <taxon>Spirotrichea</taxon>
        <taxon>Stichotrichia</taxon>
        <taxon>Sporadotrichida</taxon>
        <taxon>Oxytrichidae</taxon>
        <taxon>Stylonychinae</taxon>
        <taxon>Stylonychia</taxon>
    </lineage>
</organism>
<reference evidence="2 3" key="1">
    <citation type="submission" date="2014-06" db="EMBL/GenBank/DDBJ databases">
        <authorList>
            <person name="Swart Estienne"/>
        </authorList>
    </citation>
    <scope>NUCLEOTIDE SEQUENCE [LARGE SCALE GENOMIC DNA]</scope>
    <source>
        <strain evidence="2 3">130c</strain>
    </source>
</reference>
<evidence type="ECO:0000256" key="1">
    <source>
        <dbReference type="SAM" id="MobiDB-lite"/>
    </source>
</evidence>
<sequence>MIKIDKPKPKKKRNLKLQAKDALSNEVQQIQELVKNLDSGDETDSILNLDLSHQDNTANLEELKEIQISVSLTKTPSKEDKSSPQDQYEDLQASFNKCKNLTMVLAKDTPTKPLVIENIFGMSLGWPTVENKIRIQIPQIFQISNNLNNYNNKIVGGNQQDQLAQQKHLSQ</sequence>
<gene>
    <name evidence="2" type="primary">Contig1530.g1669</name>
    <name evidence="2" type="ORF">STYLEM_20225</name>
</gene>
<evidence type="ECO:0000313" key="3">
    <source>
        <dbReference type="Proteomes" id="UP000039865"/>
    </source>
</evidence>
<dbReference type="AlphaFoldDB" id="A0A078B980"/>
<keyword evidence="3" id="KW-1185">Reference proteome</keyword>
<protein>
    <submittedName>
        <fullName evidence="2">Uncharacterized protein</fullName>
    </submittedName>
</protein>
<evidence type="ECO:0000313" key="2">
    <source>
        <dbReference type="EMBL" id="CDW91075.1"/>
    </source>
</evidence>